<dbReference type="SMART" id="SM00855">
    <property type="entry name" value="PGAM"/>
    <property type="match status" value="1"/>
</dbReference>
<dbReference type="SUPFAM" id="SSF53254">
    <property type="entry name" value="Phosphoglycerate mutase-like"/>
    <property type="match status" value="1"/>
</dbReference>
<sequence length="151" mass="17057">MRIWVIRHGDAEWEASSDRERNLTATGVQEVQSIAGKLDLPEQVAVWHSPYRRAKQSYEALSDKLGQHITRVVEEPLLQPDADVNLLVELLEAVDEPNVILVSHMPLVALLVRKLTQDQRIGGFQTAQVVEIKDDQEGQWQVEAVYAPSIK</sequence>
<dbReference type="Pfam" id="PF00300">
    <property type="entry name" value="His_Phos_1"/>
    <property type="match status" value="1"/>
</dbReference>
<dbReference type="GO" id="GO:0101006">
    <property type="term" value="F:protein histidine phosphatase activity"/>
    <property type="evidence" value="ECO:0007669"/>
    <property type="project" value="InterPro"/>
</dbReference>
<gene>
    <name evidence="1" type="primary">sixA</name>
    <name evidence="1" type="ORF">Q9312_03895</name>
</gene>
<evidence type="ECO:0000313" key="1">
    <source>
        <dbReference type="EMBL" id="WMS88064.1"/>
    </source>
</evidence>
<proteinExistence type="predicted"/>
<dbReference type="InterPro" id="IPR013078">
    <property type="entry name" value="His_Pase_superF_clade-1"/>
</dbReference>
<dbReference type="Gene3D" id="3.40.50.1240">
    <property type="entry name" value="Phosphoglycerate mutase-like"/>
    <property type="match status" value="1"/>
</dbReference>
<dbReference type="InterPro" id="IPR004449">
    <property type="entry name" value="SixA"/>
</dbReference>
<dbReference type="KEGG" id="plei:Q9312_03895"/>
<dbReference type="Proteomes" id="UP001239782">
    <property type="component" value="Chromosome"/>
</dbReference>
<keyword evidence="2" id="KW-1185">Reference proteome</keyword>
<dbReference type="InterPro" id="IPR029033">
    <property type="entry name" value="His_PPase_superfam"/>
</dbReference>
<dbReference type="RefSeq" id="WP_309203258.1">
    <property type="nucleotide sequence ID" value="NZ_CP133548.1"/>
</dbReference>
<dbReference type="CDD" id="cd07067">
    <property type="entry name" value="HP_PGM_like"/>
    <property type="match status" value="1"/>
</dbReference>
<accession>A0AA51RV57</accession>
<dbReference type="GO" id="GO:0005737">
    <property type="term" value="C:cytoplasm"/>
    <property type="evidence" value="ECO:0007669"/>
    <property type="project" value="InterPro"/>
</dbReference>
<reference evidence="1 2" key="1">
    <citation type="submission" date="2023-08" db="EMBL/GenBank/DDBJ databases">
        <title>Pleionea litopenaei sp. nov., isolated from stomach of juvenile Litopenaeus vannamei.</title>
        <authorList>
            <person name="Rho A.M."/>
            <person name="Hwang C.Y."/>
        </authorList>
    </citation>
    <scope>NUCLEOTIDE SEQUENCE [LARGE SCALE GENOMIC DNA]</scope>
    <source>
        <strain evidence="1 2">HL-JVS1</strain>
    </source>
</reference>
<evidence type="ECO:0000313" key="2">
    <source>
        <dbReference type="Proteomes" id="UP001239782"/>
    </source>
</evidence>
<protein>
    <submittedName>
        <fullName evidence="1">Phosphohistidine phosphatase SixA</fullName>
    </submittedName>
</protein>
<name>A0AA51RV57_9GAMM</name>
<organism evidence="1 2">
    <name type="scientific">Pleionea litopenaei</name>
    <dbReference type="NCBI Taxonomy" id="3070815"/>
    <lineage>
        <taxon>Bacteria</taxon>
        <taxon>Pseudomonadati</taxon>
        <taxon>Pseudomonadota</taxon>
        <taxon>Gammaproteobacteria</taxon>
        <taxon>Oceanospirillales</taxon>
        <taxon>Pleioneaceae</taxon>
        <taxon>Pleionea</taxon>
    </lineage>
</organism>
<dbReference type="AlphaFoldDB" id="A0AA51RV57"/>
<dbReference type="EMBL" id="CP133548">
    <property type="protein sequence ID" value="WMS88064.1"/>
    <property type="molecule type" value="Genomic_DNA"/>
</dbReference>
<dbReference type="NCBIfam" id="TIGR00249">
    <property type="entry name" value="sixA"/>
    <property type="match status" value="1"/>
</dbReference>